<dbReference type="KEGG" id="zal:AZF00_06005"/>
<evidence type="ECO:0000313" key="2">
    <source>
        <dbReference type="EMBL" id="AMO67881.1"/>
    </source>
</evidence>
<dbReference type="RefSeq" id="WP_008246962.1">
    <property type="nucleotide sequence ID" value="NZ_CP014544.1"/>
</dbReference>
<gene>
    <name evidence="2" type="ORF">AZF00_06005</name>
</gene>
<evidence type="ECO:0000256" key="1">
    <source>
        <dbReference type="SAM" id="SignalP"/>
    </source>
</evidence>
<reference evidence="2 3" key="1">
    <citation type="submission" date="2015-12" db="EMBL/GenBank/DDBJ databases">
        <authorList>
            <person name="Shamseldin A."/>
            <person name="Moawad H."/>
            <person name="Abd El-Rahim W.M."/>
            <person name="Sadowsky M.J."/>
        </authorList>
    </citation>
    <scope>NUCLEOTIDE SEQUENCE [LARGE SCALE GENOMIC DNA]</scope>
    <source>
        <strain evidence="2 3">SM2</strain>
    </source>
</reference>
<dbReference type="Proteomes" id="UP000074119">
    <property type="component" value="Chromosome"/>
</dbReference>
<sequence>MNKILLPSLLSCLLSTTALAVNAEPENCLDWDVQSFPASSEQSSCAYFNHDKVSTRFVVRNSCSTKIRGVFSYYKDDIAKKSVMSVQSFSVDPGQSEEVANPCDIHSNSAYQVSQVSF</sequence>
<proteinExistence type="predicted"/>
<protein>
    <submittedName>
        <fullName evidence="2">Uncharacterized protein</fullName>
    </submittedName>
</protein>
<name>A0A127M3Z8_9GAMM</name>
<accession>A0A127M3Z8</accession>
<organism evidence="2 3">
    <name type="scientific">Zhongshania aliphaticivorans</name>
    <dbReference type="NCBI Taxonomy" id="1470434"/>
    <lineage>
        <taxon>Bacteria</taxon>
        <taxon>Pseudomonadati</taxon>
        <taxon>Pseudomonadota</taxon>
        <taxon>Gammaproteobacteria</taxon>
        <taxon>Cellvibrionales</taxon>
        <taxon>Spongiibacteraceae</taxon>
        <taxon>Zhongshania</taxon>
    </lineage>
</organism>
<evidence type="ECO:0000313" key="3">
    <source>
        <dbReference type="Proteomes" id="UP000074119"/>
    </source>
</evidence>
<feature type="signal peptide" evidence="1">
    <location>
        <begin position="1"/>
        <end position="20"/>
    </location>
</feature>
<dbReference type="EMBL" id="CP014544">
    <property type="protein sequence ID" value="AMO67881.1"/>
    <property type="molecule type" value="Genomic_DNA"/>
</dbReference>
<dbReference type="AlphaFoldDB" id="A0A127M3Z8"/>
<feature type="chain" id="PRO_5007274984" evidence="1">
    <location>
        <begin position="21"/>
        <end position="118"/>
    </location>
</feature>
<keyword evidence="1" id="KW-0732">Signal</keyword>